<feature type="transmembrane region" description="Helical" evidence="2">
    <location>
        <begin position="265"/>
        <end position="282"/>
    </location>
</feature>
<dbReference type="InterPro" id="IPR001173">
    <property type="entry name" value="Glyco_trans_2-like"/>
</dbReference>
<keyword evidence="2" id="KW-0472">Membrane</keyword>
<keyword evidence="6" id="KW-0808">Transferase</keyword>
<evidence type="ECO:0000256" key="2">
    <source>
        <dbReference type="SAM" id="Phobius"/>
    </source>
</evidence>
<name>A0A2K4DMX8_9STAP</name>
<reference evidence="6" key="3">
    <citation type="submission" date="2018-03" db="EMBL/GenBank/DDBJ databases">
        <authorList>
            <person name="Keele B.F."/>
        </authorList>
    </citation>
    <scope>NUCLEOTIDE SEQUENCE</scope>
    <source>
        <strain evidence="6">SNUC 4143</strain>
        <strain evidence="4">SNUC 761</strain>
    </source>
</reference>
<reference evidence="5" key="2">
    <citation type="submission" date="2018-03" db="EMBL/GenBank/DDBJ databases">
        <authorList>
            <person name="Naushad S."/>
        </authorList>
    </citation>
    <scope>NUCLEOTIDE SEQUENCE</scope>
    <source>
        <strain evidence="5">SNUC 1409</strain>
    </source>
</reference>
<dbReference type="PANTHER" id="PTHR22916">
    <property type="entry name" value="GLYCOSYLTRANSFERASE"/>
    <property type="match status" value="1"/>
</dbReference>
<protein>
    <submittedName>
        <fullName evidence="6">Glycosyltransferase family 2 protein</fullName>
    </submittedName>
</protein>
<dbReference type="RefSeq" id="WP_103166554.1">
    <property type="nucleotide sequence ID" value="NZ_CP130489.1"/>
</dbReference>
<evidence type="ECO:0000313" key="9">
    <source>
        <dbReference type="Proteomes" id="UP000243350"/>
    </source>
</evidence>
<dbReference type="EMBL" id="PYZL01000007">
    <property type="protein sequence ID" value="PTE74326.1"/>
    <property type="molecule type" value="Genomic_DNA"/>
</dbReference>
<dbReference type="SUPFAM" id="SSF53448">
    <property type="entry name" value="Nucleotide-diphospho-sugar transferases"/>
    <property type="match status" value="1"/>
</dbReference>
<dbReference type="InterPro" id="IPR029044">
    <property type="entry name" value="Nucleotide-diphossugar_trans"/>
</dbReference>
<comment type="caution">
    <text evidence="6">The sequence shown here is derived from an EMBL/GenBank/DDBJ whole genome shotgun (WGS) entry which is preliminary data.</text>
</comment>
<evidence type="ECO:0000313" key="8">
    <source>
        <dbReference type="Proteomes" id="UP000242547"/>
    </source>
</evidence>
<dbReference type="PANTHER" id="PTHR22916:SF3">
    <property type="entry name" value="UDP-GLCNAC:BETAGAL BETA-1,3-N-ACETYLGLUCOSAMINYLTRANSFERASE-LIKE PROTEIN 1"/>
    <property type="match status" value="1"/>
</dbReference>
<dbReference type="Proteomes" id="UP000242547">
    <property type="component" value="Unassembled WGS sequence"/>
</dbReference>
<feature type="domain" description="Glycosyltransferase 2-like" evidence="3">
    <location>
        <begin position="3"/>
        <end position="121"/>
    </location>
</feature>
<sequence>MLTIFTPTFNRAHTLPRLYDSLLKQTDYDFEWLIVDDGSTDETPQLVKSFSTDKFSIRYIKQSNGGKHIASNVGLKAAKGDIFVVLDSDDWFYPNAVEVFNTKFRENKDMKALITLDTYEDGKVVGEELPEIEKVNWVDLRYKYKVRHDKCYVFATNIIRNMTFPQYGESRHMPPSYQWFEFSKLYDCYLANINTKYVEYQTDGISSKVKTNYFKSAENYCEYRKLAHNQLPTLKDKVINYLLYDISWIDTGLNLKYKFKDTEKFTTSLALTPFALVLYYYYKIKFKRRGLID</sequence>
<keyword evidence="2" id="KW-0812">Transmembrane</keyword>
<dbReference type="Pfam" id="PF00535">
    <property type="entry name" value="Glycos_transf_2"/>
    <property type="match status" value="1"/>
</dbReference>
<dbReference type="AlphaFoldDB" id="A0A2K4DMX8"/>
<dbReference type="Gene3D" id="3.90.550.10">
    <property type="entry name" value="Spore Coat Polysaccharide Biosynthesis Protein SpsA, Chain A"/>
    <property type="match status" value="1"/>
</dbReference>
<dbReference type="Proteomes" id="UP000242088">
    <property type="component" value="Unassembled WGS sequence"/>
</dbReference>
<dbReference type="EMBL" id="PYZI01000002">
    <property type="protein sequence ID" value="PTF14864.1"/>
    <property type="molecule type" value="Genomic_DNA"/>
</dbReference>
<proteinExistence type="inferred from homology"/>
<accession>A0A2K4DMX8</accession>
<dbReference type="GO" id="GO:0016758">
    <property type="term" value="F:hexosyltransferase activity"/>
    <property type="evidence" value="ECO:0007669"/>
    <property type="project" value="UniProtKB-ARBA"/>
</dbReference>
<dbReference type="OrthoDB" id="9810303at2"/>
<dbReference type="Proteomes" id="UP000243350">
    <property type="component" value="Unassembled WGS sequence"/>
</dbReference>
<evidence type="ECO:0000256" key="1">
    <source>
        <dbReference type="ARBA" id="ARBA00006739"/>
    </source>
</evidence>
<reference evidence="7 8" key="1">
    <citation type="journal article" date="2016" name="Front. Microbiol.">
        <title>Comprehensive Phylogenetic Analysis of Bovine Non-aureus Staphylococci Species Based on Whole-Genome Sequencing.</title>
        <authorList>
            <person name="Naushad S."/>
            <person name="Barkema H.W."/>
            <person name="Luby C."/>
            <person name="Condas L.A."/>
            <person name="Nobrega D.B."/>
            <person name="Carson D.A."/>
            <person name="De Buck J."/>
        </authorList>
    </citation>
    <scope>NUCLEOTIDE SEQUENCE [LARGE SCALE GENOMIC DNA]</scope>
    <source>
        <strain evidence="5 7">SNUC 1409</strain>
        <strain evidence="6 9">SNUC 4143</strain>
        <strain evidence="4 8">SNUC 761</strain>
    </source>
</reference>
<evidence type="ECO:0000313" key="4">
    <source>
        <dbReference type="EMBL" id="PTE74326.1"/>
    </source>
</evidence>
<evidence type="ECO:0000313" key="5">
    <source>
        <dbReference type="EMBL" id="PTF14864.1"/>
    </source>
</evidence>
<evidence type="ECO:0000313" key="6">
    <source>
        <dbReference type="EMBL" id="PTF16341.1"/>
    </source>
</evidence>
<dbReference type="EMBL" id="PYZH01000010">
    <property type="protein sequence ID" value="PTF16341.1"/>
    <property type="molecule type" value="Genomic_DNA"/>
</dbReference>
<evidence type="ECO:0000259" key="3">
    <source>
        <dbReference type="Pfam" id="PF00535"/>
    </source>
</evidence>
<comment type="similarity">
    <text evidence="1">Belongs to the glycosyltransferase 2 family.</text>
</comment>
<dbReference type="GeneID" id="48886974"/>
<dbReference type="CDD" id="cd00761">
    <property type="entry name" value="Glyco_tranf_GTA_type"/>
    <property type="match status" value="1"/>
</dbReference>
<gene>
    <name evidence="4" type="ORF">BUY44_02110</name>
    <name evidence="5" type="ORF">BUY47_02350</name>
    <name evidence="6" type="ORF">BUY48_02940</name>
</gene>
<keyword evidence="7" id="KW-1185">Reference proteome</keyword>
<keyword evidence="2" id="KW-1133">Transmembrane helix</keyword>
<organism evidence="6 9">
    <name type="scientific">Staphylococcus devriesei</name>
    <dbReference type="NCBI Taxonomy" id="586733"/>
    <lineage>
        <taxon>Bacteria</taxon>
        <taxon>Bacillati</taxon>
        <taxon>Bacillota</taxon>
        <taxon>Bacilli</taxon>
        <taxon>Bacillales</taxon>
        <taxon>Staphylococcaceae</taxon>
        <taxon>Staphylococcus</taxon>
    </lineage>
</organism>
<evidence type="ECO:0000313" key="7">
    <source>
        <dbReference type="Proteomes" id="UP000242088"/>
    </source>
</evidence>